<proteinExistence type="predicted"/>
<name>C4XFC4_MYCFP</name>
<organism evidence="1 2">
    <name type="scientific">Mycoplasmopsis fermentans (strain ATCC 19989 / NBRC 14854 / NCTC 10117 / PG18)</name>
    <name type="common">Mycoplasma fermentans</name>
    <dbReference type="NCBI Taxonomy" id="496833"/>
    <lineage>
        <taxon>Bacteria</taxon>
        <taxon>Bacillati</taxon>
        <taxon>Mycoplasmatota</taxon>
        <taxon>Mycoplasmoidales</taxon>
        <taxon>Metamycoplasmataceae</taxon>
        <taxon>Mycoplasmopsis</taxon>
    </lineage>
</organism>
<dbReference type="InterPro" id="IPR011989">
    <property type="entry name" value="ARM-like"/>
</dbReference>
<gene>
    <name evidence="1" type="ordered locus">MBIO_0581</name>
</gene>
<evidence type="ECO:0000313" key="2">
    <source>
        <dbReference type="Proteomes" id="UP000006810"/>
    </source>
</evidence>
<reference evidence="1 2" key="1">
    <citation type="journal article" date="2009" name="Curr. Microbiol.">
        <title>Molecular cloning and expression of a novel cholinephosphotransferase involved in glycoglycerophospholipid biosynthesis of Mycoplasma fermentans.</title>
        <authorList>
            <person name="Ishida N."/>
            <person name="Irikura D."/>
            <person name="Matsuda K."/>
            <person name="Sato S."/>
            <person name="Asano K."/>
        </authorList>
    </citation>
    <scope>NUCLEOTIDE SEQUENCE [LARGE SCALE GENOMIC DNA]</scope>
    <source>
        <strain evidence="2">ATCC 19989 / NBRC 14854 / NCTC 10117 / PG18</strain>
    </source>
</reference>
<evidence type="ECO:0008006" key="3">
    <source>
        <dbReference type="Google" id="ProtNLM"/>
    </source>
</evidence>
<evidence type="ECO:0000313" key="1">
    <source>
        <dbReference type="EMBL" id="BAH69846.1"/>
    </source>
</evidence>
<dbReference type="PATRIC" id="fig|496833.3.peg.170"/>
<sequence length="251" mass="29024">MSQIKAHFYIKRILMKPVENKKQWLSRGYVDQEDIAEFENKSKKELLELLQHEYAWVRSSAAYNLSPMDEESVDALLKRLEKEDKLYTKIAICETLETGNAFTANKMIEYLSKIGNNQIKELPKYISNKSSYPLPRDIIAKSLAKMHTSIFPLLLETLKQGTIEQKQEVIDAIGYICFNKKELATEKLLNELIDVYGQNIDNKIFVWKFLTLLSAFNFEASKEILNSYLNSKDTLSKEATHSLDILKEANI</sequence>
<dbReference type="eggNOG" id="COG1413">
    <property type="taxonomic scope" value="Bacteria"/>
</dbReference>
<keyword evidence="2" id="KW-1185">Reference proteome</keyword>
<accession>C4XFC4</accession>
<dbReference type="KEGG" id="mfp:MBIO_0581"/>
<dbReference type="Proteomes" id="UP000006810">
    <property type="component" value="Chromosome"/>
</dbReference>
<dbReference type="Gene3D" id="1.25.10.10">
    <property type="entry name" value="Leucine-rich Repeat Variant"/>
    <property type="match status" value="1"/>
</dbReference>
<protein>
    <recommendedName>
        <fullName evidence="3">HEAT repeat domain-containing protein</fullName>
    </recommendedName>
</protein>
<dbReference type="SUPFAM" id="SSF48371">
    <property type="entry name" value="ARM repeat"/>
    <property type="match status" value="1"/>
</dbReference>
<dbReference type="EMBL" id="AP009608">
    <property type="protein sequence ID" value="BAH69846.1"/>
    <property type="molecule type" value="Genomic_DNA"/>
</dbReference>
<dbReference type="HOGENOM" id="CLU_098571_0_0_14"/>
<dbReference type="InterPro" id="IPR016024">
    <property type="entry name" value="ARM-type_fold"/>
</dbReference>
<dbReference type="AlphaFoldDB" id="C4XFC4"/>